<dbReference type="SUPFAM" id="SSF89562">
    <property type="entry name" value="RraA-like"/>
    <property type="match status" value="1"/>
</dbReference>
<sequence length="231" mass="24216">MSVGFRVFSKRKLPSPEVVRALGELPSANVADVMTRLNSLPASIRLQGPRLAAPVAGVALTVQVSAGDNLVIHKALNMAQEGDVIIVSNGGAQTQALMGEVMFSYAKFKKVAAIVFDGPIRDLDSLDHLGLPVYATGTRPGGPMKQGPGQINVPISFEGCVACPGDVVLVDNDGVVVVPRADAEVVLRAARTLSEKDQAKVAAARDGSLDRSWVDAALEKAGCEIIEATYE</sequence>
<organism evidence="6 7">
    <name type="scientific">Nitratireductor basaltis</name>
    <dbReference type="NCBI Taxonomy" id="472175"/>
    <lineage>
        <taxon>Bacteria</taxon>
        <taxon>Pseudomonadati</taxon>
        <taxon>Pseudomonadota</taxon>
        <taxon>Alphaproteobacteria</taxon>
        <taxon>Hyphomicrobiales</taxon>
        <taxon>Phyllobacteriaceae</taxon>
        <taxon>Nitratireductor</taxon>
    </lineage>
</organism>
<keyword evidence="7" id="KW-1185">Reference proteome</keyword>
<keyword evidence="5" id="KW-0460">Magnesium</keyword>
<keyword evidence="6" id="KW-0489">Methyltransferase</keyword>
<evidence type="ECO:0000256" key="2">
    <source>
        <dbReference type="ARBA" id="ARBA00016549"/>
    </source>
</evidence>
<dbReference type="AlphaFoldDB" id="A0A084U8Q1"/>
<dbReference type="GO" id="GO:0032259">
    <property type="term" value="P:methylation"/>
    <property type="evidence" value="ECO:0007669"/>
    <property type="project" value="UniProtKB-KW"/>
</dbReference>
<protein>
    <recommendedName>
        <fullName evidence="2">Putative 4-hydroxy-4-methyl-2-oxoglutarate aldolase</fullName>
    </recommendedName>
    <alternativeName>
        <fullName evidence="3">Regulator of ribonuclease activity homolog</fullName>
    </alternativeName>
    <alternativeName>
        <fullName evidence="4">RraA-like protein</fullName>
    </alternativeName>
</protein>
<evidence type="ECO:0000256" key="5">
    <source>
        <dbReference type="PIRSR" id="PIRSR605493-1"/>
    </source>
</evidence>
<comment type="caution">
    <text evidence="6">The sequence shown here is derived from an EMBL/GenBank/DDBJ whole genome shotgun (WGS) entry which is preliminary data.</text>
</comment>
<keyword evidence="6" id="KW-0808">Transferase</keyword>
<evidence type="ECO:0000256" key="1">
    <source>
        <dbReference type="ARBA" id="ARBA00001968"/>
    </source>
</evidence>
<dbReference type="PATRIC" id="fig|472175.3.peg.365"/>
<proteinExistence type="predicted"/>
<dbReference type="InterPro" id="IPR005493">
    <property type="entry name" value="RraA/RraA-like"/>
</dbReference>
<dbReference type="OrthoDB" id="9812532at2"/>
<feature type="binding site" evidence="5">
    <location>
        <begin position="99"/>
        <end position="102"/>
    </location>
    <ligand>
        <name>substrate</name>
    </ligand>
</feature>
<dbReference type="eggNOG" id="COG0684">
    <property type="taxonomic scope" value="Bacteria"/>
</dbReference>
<dbReference type="PANTHER" id="PTHR33254">
    <property type="entry name" value="4-HYDROXY-4-METHYL-2-OXOGLUTARATE ALDOLASE 3-RELATED"/>
    <property type="match status" value="1"/>
</dbReference>
<dbReference type="STRING" id="472175.EL18_00352"/>
<keyword evidence="5" id="KW-0479">Metal-binding</keyword>
<dbReference type="Proteomes" id="UP000053675">
    <property type="component" value="Unassembled WGS sequence"/>
</dbReference>
<dbReference type="InterPro" id="IPR036704">
    <property type="entry name" value="RraA/RraA-like_sf"/>
</dbReference>
<name>A0A084U8Q1_9HYPH</name>
<feature type="binding site" evidence="5">
    <location>
        <position position="122"/>
    </location>
    <ligand>
        <name>Mg(2+)</name>
        <dbReference type="ChEBI" id="CHEBI:18420"/>
    </ligand>
</feature>
<dbReference type="Pfam" id="PF03737">
    <property type="entry name" value="RraA-like"/>
    <property type="match status" value="1"/>
</dbReference>
<evidence type="ECO:0000313" key="6">
    <source>
        <dbReference type="EMBL" id="KFB09337.1"/>
    </source>
</evidence>
<feature type="binding site" evidence="5">
    <location>
        <position position="121"/>
    </location>
    <ligand>
        <name>substrate</name>
    </ligand>
</feature>
<dbReference type="RefSeq" id="WP_036479146.1">
    <property type="nucleotide sequence ID" value="NZ_JMQM01000001.1"/>
</dbReference>
<dbReference type="EMBL" id="JMQM01000001">
    <property type="protein sequence ID" value="KFB09337.1"/>
    <property type="molecule type" value="Genomic_DNA"/>
</dbReference>
<accession>A0A084U8Q1</accession>
<comment type="cofactor">
    <cofactor evidence="5">
        <name>Mg(2+)</name>
        <dbReference type="ChEBI" id="CHEBI:18420"/>
    </cofactor>
</comment>
<comment type="cofactor">
    <cofactor evidence="1">
        <name>a divalent metal cation</name>
        <dbReference type="ChEBI" id="CHEBI:60240"/>
    </cofactor>
</comment>
<evidence type="ECO:0000256" key="3">
    <source>
        <dbReference type="ARBA" id="ARBA00029596"/>
    </source>
</evidence>
<dbReference type="Gene3D" id="3.50.30.40">
    <property type="entry name" value="Ribonuclease E inhibitor RraA/RraA-like"/>
    <property type="match status" value="1"/>
</dbReference>
<dbReference type="GO" id="GO:0008168">
    <property type="term" value="F:methyltransferase activity"/>
    <property type="evidence" value="ECO:0007669"/>
    <property type="project" value="UniProtKB-KW"/>
</dbReference>
<evidence type="ECO:0000313" key="7">
    <source>
        <dbReference type="Proteomes" id="UP000053675"/>
    </source>
</evidence>
<evidence type="ECO:0000256" key="4">
    <source>
        <dbReference type="ARBA" id="ARBA00030169"/>
    </source>
</evidence>
<dbReference type="PANTHER" id="PTHR33254:SF4">
    <property type="entry name" value="4-HYDROXY-4-METHYL-2-OXOGLUTARATE ALDOLASE 3-RELATED"/>
    <property type="match status" value="1"/>
</dbReference>
<dbReference type="CDD" id="cd16841">
    <property type="entry name" value="RraA_family"/>
    <property type="match status" value="1"/>
</dbReference>
<gene>
    <name evidence="6" type="ORF">EL18_00352</name>
</gene>
<dbReference type="GO" id="GO:0046872">
    <property type="term" value="F:metal ion binding"/>
    <property type="evidence" value="ECO:0007669"/>
    <property type="project" value="UniProtKB-KW"/>
</dbReference>
<reference evidence="6 7" key="1">
    <citation type="submission" date="2014-05" db="EMBL/GenBank/DDBJ databases">
        <title>Draft Genome Sequence of Nitratireductor basaltis Strain UMTGB225, A Marine Bacterium Isolated from Green Barrel Tunicate.</title>
        <authorList>
            <person name="Gan H.Y."/>
        </authorList>
    </citation>
    <scope>NUCLEOTIDE SEQUENCE [LARGE SCALE GENOMIC DNA]</scope>
    <source>
        <strain evidence="6 7">UMTGB225</strain>
    </source>
</reference>